<keyword evidence="10" id="KW-1185">Reference proteome</keyword>
<organism evidence="9 10">
    <name type="scientific">Forsythia ovata</name>
    <dbReference type="NCBI Taxonomy" id="205694"/>
    <lineage>
        <taxon>Eukaryota</taxon>
        <taxon>Viridiplantae</taxon>
        <taxon>Streptophyta</taxon>
        <taxon>Embryophyta</taxon>
        <taxon>Tracheophyta</taxon>
        <taxon>Spermatophyta</taxon>
        <taxon>Magnoliopsida</taxon>
        <taxon>eudicotyledons</taxon>
        <taxon>Gunneridae</taxon>
        <taxon>Pentapetalae</taxon>
        <taxon>asterids</taxon>
        <taxon>lamiids</taxon>
        <taxon>Lamiales</taxon>
        <taxon>Oleaceae</taxon>
        <taxon>Forsythieae</taxon>
        <taxon>Forsythia</taxon>
    </lineage>
</organism>
<comment type="subcellular location">
    <subcellularLocation>
        <location evidence="1">Cytoplasm</location>
        <location evidence="1">Cytoskeleton</location>
    </subcellularLocation>
</comment>
<sequence length="403" mass="45054">MSRFGDGPLKNMIERQILKEMKLKTCMELEVTDIHMDKEPDGVIIYSNGVSHGKSYEIASYQDVVQPFEHINPNPEPDDALKEDVEVKECQIKECNTEKSIDISKLCQVEKGEAKDLPSSNVDVNMAKENAKSEGHKITDDGKRSRTSGKPATNSAAGNCKTKCTVPHPFALATEKRALYGTRPYGDEFDKPSNVDSSQQPSAAKLNQLVSPTVPRKPLQPDNKKHPDEDNYSVASTTLVSARKFRTTFSSAPSFRCNDRAERRKEFYTKLEEKHQALEAEKTQSEARTKEETEAAIKQLRKSLSFKASPMPSFYHEGPPPKVELKKTPPTRAKSPKLGRRKYFSDMGGLDKGSREGHQGFTIYRDNPQILPANRKVGINVQNGTASRKTKKPSQQDCCGLHI</sequence>
<dbReference type="Proteomes" id="UP001604277">
    <property type="component" value="Unassembled WGS sequence"/>
</dbReference>
<dbReference type="AlphaFoldDB" id="A0ABD1PIJ5"/>
<evidence type="ECO:0000313" key="9">
    <source>
        <dbReference type="EMBL" id="KAL2463720.1"/>
    </source>
</evidence>
<accession>A0ABD1PIJ5</accession>
<feature type="domain" description="TPX2 C-terminal" evidence="8">
    <location>
        <begin position="254"/>
        <end position="328"/>
    </location>
</feature>
<feature type="compositionally biased region" description="Polar residues" evidence="7">
    <location>
        <begin position="148"/>
        <end position="157"/>
    </location>
</feature>
<evidence type="ECO:0000256" key="5">
    <source>
        <dbReference type="ARBA" id="ARBA00023212"/>
    </source>
</evidence>
<evidence type="ECO:0000256" key="2">
    <source>
        <dbReference type="ARBA" id="ARBA00005885"/>
    </source>
</evidence>
<feature type="compositionally biased region" description="Basic and acidic residues" evidence="7">
    <location>
        <begin position="129"/>
        <end position="144"/>
    </location>
</feature>
<dbReference type="InterPro" id="IPR044806">
    <property type="entry name" value="WVD2/WDL1-4"/>
</dbReference>
<reference evidence="10" key="1">
    <citation type="submission" date="2024-07" db="EMBL/GenBank/DDBJ databases">
        <title>Two chromosome-level genome assemblies of Korean endemic species Abeliophyllum distichum and Forsythia ovata (Oleaceae).</title>
        <authorList>
            <person name="Jang H."/>
        </authorList>
    </citation>
    <scope>NUCLEOTIDE SEQUENCE [LARGE SCALE GENOMIC DNA]</scope>
</reference>
<dbReference type="PANTHER" id="PTHR46372">
    <property type="entry name" value="PROTEIN WVD2-LIKE 3"/>
    <property type="match status" value="1"/>
</dbReference>
<evidence type="ECO:0000256" key="4">
    <source>
        <dbReference type="ARBA" id="ARBA00022701"/>
    </source>
</evidence>
<keyword evidence="5" id="KW-0206">Cytoskeleton</keyword>
<gene>
    <name evidence="9" type="ORF">Fot_53376</name>
</gene>
<name>A0ABD1PIJ5_9LAMI</name>
<feature type="compositionally biased region" description="Polar residues" evidence="7">
    <location>
        <begin position="382"/>
        <end position="397"/>
    </location>
</feature>
<protein>
    <submittedName>
        <fullName evidence="9">TPX2 (Targeting protein for Xklp2) protein family</fullName>
    </submittedName>
</protein>
<feature type="coiled-coil region" evidence="6">
    <location>
        <begin position="261"/>
        <end position="288"/>
    </location>
</feature>
<dbReference type="GO" id="GO:0005874">
    <property type="term" value="C:microtubule"/>
    <property type="evidence" value="ECO:0007669"/>
    <property type="project" value="UniProtKB-KW"/>
</dbReference>
<keyword evidence="6" id="KW-0175">Coiled coil</keyword>
<comment type="caution">
    <text evidence="9">The sequence shown here is derived from an EMBL/GenBank/DDBJ whole genome shotgun (WGS) entry which is preliminary data.</text>
</comment>
<keyword evidence="3" id="KW-0963">Cytoplasm</keyword>
<evidence type="ECO:0000256" key="6">
    <source>
        <dbReference type="SAM" id="Coils"/>
    </source>
</evidence>
<evidence type="ECO:0000256" key="7">
    <source>
        <dbReference type="SAM" id="MobiDB-lite"/>
    </source>
</evidence>
<evidence type="ECO:0000256" key="3">
    <source>
        <dbReference type="ARBA" id="ARBA00022490"/>
    </source>
</evidence>
<dbReference type="Pfam" id="PF06886">
    <property type="entry name" value="TPX2"/>
    <property type="match status" value="1"/>
</dbReference>
<dbReference type="PANTHER" id="PTHR46372:SF2">
    <property type="entry name" value="PROTEIN WVD2-LIKE 3"/>
    <property type="match status" value="1"/>
</dbReference>
<feature type="region of interest" description="Disordered" evidence="7">
    <location>
        <begin position="382"/>
        <end position="403"/>
    </location>
</feature>
<keyword evidence="4" id="KW-0493">Microtubule</keyword>
<evidence type="ECO:0000259" key="8">
    <source>
        <dbReference type="Pfam" id="PF06886"/>
    </source>
</evidence>
<feature type="region of interest" description="Disordered" evidence="7">
    <location>
        <begin position="307"/>
        <end position="360"/>
    </location>
</feature>
<dbReference type="InterPro" id="IPR027329">
    <property type="entry name" value="TPX2_C"/>
</dbReference>
<feature type="region of interest" description="Disordered" evidence="7">
    <location>
        <begin position="128"/>
        <end position="160"/>
    </location>
</feature>
<comment type="similarity">
    <text evidence="2">Belongs to the TPX2 family.</text>
</comment>
<evidence type="ECO:0000256" key="1">
    <source>
        <dbReference type="ARBA" id="ARBA00004245"/>
    </source>
</evidence>
<proteinExistence type="inferred from homology"/>
<dbReference type="EMBL" id="JBFOLJ010000019">
    <property type="protein sequence ID" value="KAL2463720.1"/>
    <property type="molecule type" value="Genomic_DNA"/>
</dbReference>
<feature type="region of interest" description="Disordered" evidence="7">
    <location>
        <begin position="183"/>
        <end position="233"/>
    </location>
</feature>
<evidence type="ECO:0000313" key="10">
    <source>
        <dbReference type="Proteomes" id="UP001604277"/>
    </source>
</evidence>